<evidence type="ECO:0000313" key="3">
    <source>
        <dbReference type="Proteomes" id="UP001206236"/>
    </source>
</evidence>
<sequence length="78" mass="9038">MKRSVTVNVNEEKLSAIEMYLEQKSTTLAAELDKYIEQLYSKVVPQNVRDYIEMTSAKRPAVKHRNAQTYRDGSKSEQ</sequence>
<dbReference type="InterPro" id="IPR046085">
    <property type="entry name" value="DUF6103"/>
</dbReference>
<dbReference type="EMBL" id="JANGCN010000064">
    <property type="protein sequence ID" value="MCQ5154392.1"/>
    <property type="molecule type" value="Genomic_DNA"/>
</dbReference>
<accession>A0AAW5KV19</accession>
<proteinExistence type="predicted"/>
<feature type="region of interest" description="Disordered" evidence="1">
    <location>
        <begin position="59"/>
        <end position="78"/>
    </location>
</feature>
<organism evidence="2 3">
    <name type="scientific">Ruminococcus bicirculans</name>
    <name type="common">ex Wegman et al. 2014</name>
    <dbReference type="NCBI Taxonomy" id="1160721"/>
    <lineage>
        <taxon>Bacteria</taxon>
        <taxon>Bacillati</taxon>
        <taxon>Bacillota</taxon>
        <taxon>Clostridia</taxon>
        <taxon>Eubacteriales</taxon>
        <taxon>Oscillospiraceae</taxon>
        <taxon>Ruminococcus</taxon>
    </lineage>
</organism>
<dbReference type="Pfam" id="PF19598">
    <property type="entry name" value="DUF6103"/>
    <property type="match status" value="1"/>
</dbReference>
<evidence type="ECO:0000256" key="1">
    <source>
        <dbReference type="SAM" id="MobiDB-lite"/>
    </source>
</evidence>
<gene>
    <name evidence="2" type="ORF">NE632_13935</name>
</gene>
<name>A0AAW5KV19_9FIRM</name>
<dbReference type="AlphaFoldDB" id="A0AAW5KV19"/>
<dbReference type="RefSeq" id="WP_117859678.1">
    <property type="nucleotide sequence ID" value="NZ_CAKVQR010000026.1"/>
</dbReference>
<comment type="caution">
    <text evidence="2">The sequence shown here is derived from an EMBL/GenBank/DDBJ whole genome shotgun (WGS) entry which is preliminary data.</text>
</comment>
<reference evidence="2" key="1">
    <citation type="submission" date="2022-06" db="EMBL/GenBank/DDBJ databases">
        <title>Isolation of gut microbiota from human fecal samples.</title>
        <authorList>
            <person name="Pamer E.G."/>
            <person name="Barat B."/>
            <person name="Waligurski E."/>
            <person name="Medina S."/>
            <person name="Paddock L."/>
            <person name="Mostad J."/>
        </authorList>
    </citation>
    <scope>NUCLEOTIDE SEQUENCE</scope>
    <source>
        <strain evidence="2">DFI.5.57</strain>
    </source>
</reference>
<dbReference type="Proteomes" id="UP001206236">
    <property type="component" value="Unassembled WGS sequence"/>
</dbReference>
<protein>
    <submittedName>
        <fullName evidence="2">DUF6103 family protein</fullName>
    </submittedName>
</protein>
<evidence type="ECO:0000313" key="2">
    <source>
        <dbReference type="EMBL" id="MCQ5154392.1"/>
    </source>
</evidence>